<evidence type="ECO:0000256" key="1">
    <source>
        <dbReference type="SAM" id="MobiDB-lite"/>
    </source>
</evidence>
<gene>
    <name evidence="2" type="ORF">P0O24_10455</name>
</gene>
<comment type="caution">
    <text evidence="2">The sequence shown here is derived from an EMBL/GenBank/DDBJ whole genome shotgun (WGS) entry which is preliminary data.</text>
</comment>
<evidence type="ECO:0000313" key="2">
    <source>
        <dbReference type="EMBL" id="MDF0594001.1"/>
    </source>
</evidence>
<evidence type="ECO:0000313" key="3">
    <source>
        <dbReference type="Proteomes" id="UP001215956"/>
    </source>
</evidence>
<proteinExistence type="predicted"/>
<accession>A0ABT5XH00</accession>
<sequence>MIISASYRTDIPAFYGEWFERRLEAGYCSVANPYNRQVRLVSLLPEDVDGFVFWTRNLGPFESRLSRVAQFGRPFVVQQTVTCYPKELEPAAVGATEAVRQIRAVANAFGPKAAVWRYDPILFTSLTPPEFHVRNFEHLASALEGATDEVVISFATIYRKAARNLDLAAQKFGFTWMDPPDGAKLDLAARLVEIAKSHGMSLSVCSQRKYIVPGAKAARCVDARRLAAIGGRPIRARLKGKRPECGCYEAVDIGEYDTCPAGCAFCYAVLRRDLALRRRVSHDPEGEFLGGPGEAAAPSPEAKGQTTLF</sequence>
<feature type="region of interest" description="Disordered" evidence="1">
    <location>
        <begin position="286"/>
        <end position="309"/>
    </location>
</feature>
<dbReference type="RefSeq" id="WP_316969700.1">
    <property type="nucleotide sequence ID" value="NZ_JARFPL010000039.1"/>
</dbReference>
<protein>
    <submittedName>
        <fullName evidence="2">DUF1848 domain-containing protein</fullName>
    </submittedName>
</protein>
<name>A0ABT5XH00_9EURY</name>
<keyword evidence="3" id="KW-1185">Reference proteome</keyword>
<dbReference type="Pfam" id="PF08902">
    <property type="entry name" value="DUF1848"/>
    <property type="match status" value="1"/>
</dbReference>
<dbReference type="InterPro" id="IPR014998">
    <property type="entry name" value="DUF1848"/>
</dbReference>
<organism evidence="2 3">
    <name type="scientific">Candidatus Methanocrinis alkalitolerans</name>
    <dbReference type="NCBI Taxonomy" id="3033395"/>
    <lineage>
        <taxon>Archaea</taxon>
        <taxon>Methanobacteriati</taxon>
        <taxon>Methanobacteriota</taxon>
        <taxon>Stenosarchaea group</taxon>
        <taxon>Methanomicrobia</taxon>
        <taxon>Methanotrichales</taxon>
        <taxon>Methanotrichaceae</taxon>
        <taxon>Methanocrinis</taxon>
    </lineage>
</organism>
<reference evidence="2 3" key="1">
    <citation type="submission" date="2023-03" db="EMBL/GenBank/DDBJ databases">
        <title>Whole genome sequencing of Methanotrichaceae archaeon M04Ac.</title>
        <authorList>
            <person name="Khomyakova M.A."/>
            <person name="Merkel A.Y."/>
            <person name="Slobodkin A.I."/>
        </authorList>
    </citation>
    <scope>NUCLEOTIDE SEQUENCE [LARGE SCALE GENOMIC DNA]</scope>
    <source>
        <strain evidence="2 3">M04Ac</strain>
    </source>
</reference>
<dbReference type="EMBL" id="JARFPL010000039">
    <property type="protein sequence ID" value="MDF0594001.1"/>
    <property type="molecule type" value="Genomic_DNA"/>
</dbReference>
<feature type="compositionally biased region" description="Low complexity" evidence="1">
    <location>
        <begin position="294"/>
        <end position="309"/>
    </location>
</feature>
<dbReference type="Proteomes" id="UP001215956">
    <property type="component" value="Unassembled WGS sequence"/>
</dbReference>